<evidence type="ECO:0000313" key="3">
    <source>
        <dbReference type="Proteomes" id="UP001189429"/>
    </source>
</evidence>
<organism evidence="2 3">
    <name type="scientific">Prorocentrum cordatum</name>
    <dbReference type="NCBI Taxonomy" id="2364126"/>
    <lineage>
        <taxon>Eukaryota</taxon>
        <taxon>Sar</taxon>
        <taxon>Alveolata</taxon>
        <taxon>Dinophyceae</taxon>
        <taxon>Prorocentrales</taxon>
        <taxon>Prorocentraceae</taxon>
        <taxon>Prorocentrum</taxon>
    </lineage>
</organism>
<dbReference type="Proteomes" id="UP001189429">
    <property type="component" value="Unassembled WGS sequence"/>
</dbReference>
<comment type="caution">
    <text evidence="2">The sequence shown here is derived from an EMBL/GenBank/DDBJ whole genome shotgun (WGS) entry which is preliminary data.</text>
</comment>
<feature type="non-terminal residue" evidence="2">
    <location>
        <position position="625"/>
    </location>
</feature>
<dbReference type="EMBL" id="CAUYUJ010016505">
    <property type="protein sequence ID" value="CAK0866039.1"/>
    <property type="molecule type" value="Genomic_DNA"/>
</dbReference>
<evidence type="ECO:0000256" key="1">
    <source>
        <dbReference type="SAM" id="MobiDB-lite"/>
    </source>
</evidence>
<name>A0ABN9V087_9DINO</name>
<gene>
    <name evidence="2" type="ORF">PCOR1329_LOCUS53385</name>
</gene>
<evidence type="ECO:0000313" key="2">
    <source>
        <dbReference type="EMBL" id="CAK0866039.1"/>
    </source>
</evidence>
<evidence type="ECO:0008006" key="4">
    <source>
        <dbReference type="Google" id="ProtNLM"/>
    </source>
</evidence>
<feature type="non-terminal residue" evidence="2">
    <location>
        <position position="1"/>
    </location>
</feature>
<accession>A0ABN9V087</accession>
<feature type="region of interest" description="Disordered" evidence="1">
    <location>
        <begin position="95"/>
        <end position="115"/>
    </location>
</feature>
<sequence>DPAQPDRCIQRLGMHVATSDMGRKDGYFGKRITVELAQGWVQDAGALQHLDDDGFQMFLGFSHKCTGLAQGCALMASRSNFMAWIKKQWKEKPRLAHAHVKPQAGPQKETQDSQFRAVSDPQGMLELYRGQRDKIWTERVYNATDFRHWRSQLLEDAHAQELPAITLDQVDGALKPMAPGKAPGIDVLGPRDVQRPPGIARRQLVDILNKAERGGAWPTAISRALGTAIPKEAGGCRVLGLLSLPFKLWSRIRTAPSTAWSEKQGALWDTEMTGSSALRAAFARAVVDECANELCIQHAALFLDLQKFYDSTCFVLLMQASRSLGYPATITVMEVTMYASPRMFKRSQCVDMANAFLHGILQKAHVVSLTTGLWTLIDDAVCRNEGVEMRVVGDMQMAAESLATSFQQARLTISDKTRLVVSSPGIGKELIFSLTAVGIPVKLTGSAVDYGVDVAGAKRRSQKKFRARLERAKLRSNRIHKLRRLHGRHKAAVAIVRQTALQATLGIDDPGVLLRRALNTEWIRLWLAQPAFHTRIKRAWSIVRAKLGDEVSWRGIRGDWSFPTVGNDAFKDAALGDFDELLAASSADVARTGWRKAAAHPRGETLTGGADLQLAQAELNSFAKN</sequence>
<reference evidence="2" key="1">
    <citation type="submission" date="2023-10" db="EMBL/GenBank/DDBJ databases">
        <authorList>
            <person name="Chen Y."/>
            <person name="Shah S."/>
            <person name="Dougan E. K."/>
            <person name="Thang M."/>
            <person name="Chan C."/>
        </authorList>
    </citation>
    <scope>NUCLEOTIDE SEQUENCE [LARGE SCALE GENOMIC DNA]</scope>
</reference>
<proteinExistence type="predicted"/>
<keyword evidence="3" id="KW-1185">Reference proteome</keyword>
<protein>
    <recommendedName>
        <fullName evidence="4">Reverse transcriptase domain-containing protein</fullName>
    </recommendedName>
</protein>